<keyword evidence="2" id="KW-1185">Reference proteome</keyword>
<reference evidence="1 2" key="1">
    <citation type="journal article" date="2021" name="Commun. Biol.">
        <title>The genome of Shorea leprosula (Dipterocarpaceae) highlights the ecological relevance of drought in aseasonal tropical rainforests.</title>
        <authorList>
            <person name="Ng K.K.S."/>
            <person name="Kobayashi M.J."/>
            <person name="Fawcett J.A."/>
            <person name="Hatakeyama M."/>
            <person name="Paape T."/>
            <person name="Ng C.H."/>
            <person name="Ang C.C."/>
            <person name="Tnah L.H."/>
            <person name="Lee C.T."/>
            <person name="Nishiyama T."/>
            <person name="Sese J."/>
            <person name="O'Brien M.J."/>
            <person name="Copetti D."/>
            <person name="Mohd Noor M.I."/>
            <person name="Ong R.C."/>
            <person name="Putra M."/>
            <person name="Sireger I.Z."/>
            <person name="Indrioko S."/>
            <person name="Kosugi Y."/>
            <person name="Izuno A."/>
            <person name="Isagi Y."/>
            <person name="Lee S.L."/>
            <person name="Shimizu K.K."/>
        </authorList>
    </citation>
    <scope>NUCLEOTIDE SEQUENCE [LARGE SCALE GENOMIC DNA]</scope>
    <source>
        <strain evidence="1">214</strain>
    </source>
</reference>
<sequence length="34" mass="3879">MKSWASIVVGNSGYQRSVFLQELFPSHQLKILNT</sequence>
<evidence type="ECO:0000313" key="2">
    <source>
        <dbReference type="Proteomes" id="UP001054252"/>
    </source>
</evidence>
<proteinExistence type="predicted"/>
<dbReference type="AlphaFoldDB" id="A0AAV5LYJ8"/>
<dbReference type="EMBL" id="BPVZ01000152">
    <property type="protein sequence ID" value="GKV41711.1"/>
    <property type="molecule type" value="Genomic_DNA"/>
</dbReference>
<gene>
    <name evidence="1" type="ORF">SLEP1_g49209</name>
</gene>
<dbReference type="Proteomes" id="UP001054252">
    <property type="component" value="Unassembled WGS sequence"/>
</dbReference>
<organism evidence="1 2">
    <name type="scientific">Rubroshorea leprosula</name>
    <dbReference type="NCBI Taxonomy" id="152421"/>
    <lineage>
        <taxon>Eukaryota</taxon>
        <taxon>Viridiplantae</taxon>
        <taxon>Streptophyta</taxon>
        <taxon>Embryophyta</taxon>
        <taxon>Tracheophyta</taxon>
        <taxon>Spermatophyta</taxon>
        <taxon>Magnoliopsida</taxon>
        <taxon>eudicotyledons</taxon>
        <taxon>Gunneridae</taxon>
        <taxon>Pentapetalae</taxon>
        <taxon>rosids</taxon>
        <taxon>malvids</taxon>
        <taxon>Malvales</taxon>
        <taxon>Dipterocarpaceae</taxon>
        <taxon>Rubroshorea</taxon>
    </lineage>
</organism>
<comment type="caution">
    <text evidence="1">The sequence shown here is derived from an EMBL/GenBank/DDBJ whole genome shotgun (WGS) entry which is preliminary data.</text>
</comment>
<evidence type="ECO:0000313" key="1">
    <source>
        <dbReference type="EMBL" id="GKV41711.1"/>
    </source>
</evidence>
<accession>A0AAV5LYJ8</accession>
<protein>
    <submittedName>
        <fullName evidence="1">Uncharacterized protein</fullName>
    </submittedName>
</protein>
<name>A0AAV5LYJ8_9ROSI</name>